<dbReference type="Proteomes" id="UP001519064">
    <property type="component" value="Unassembled WGS sequence"/>
</dbReference>
<reference evidence="1 2" key="1">
    <citation type="submission" date="2020-11" db="EMBL/GenBank/DDBJ databases">
        <title>Streptomyces spirodelae sp. nov., isolated from duckweed.</title>
        <authorList>
            <person name="Saimee Y."/>
            <person name="Duangmal K."/>
        </authorList>
    </citation>
    <scope>NUCLEOTIDE SEQUENCE [LARGE SCALE GENOMIC DNA]</scope>
    <source>
        <strain evidence="1 2">S16-07</strain>
    </source>
</reference>
<organism evidence="1 2">
    <name type="scientific">Streptomyces oryzae</name>
    <dbReference type="NCBI Taxonomy" id="1434886"/>
    <lineage>
        <taxon>Bacteria</taxon>
        <taxon>Bacillati</taxon>
        <taxon>Actinomycetota</taxon>
        <taxon>Actinomycetes</taxon>
        <taxon>Kitasatosporales</taxon>
        <taxon>Streptomycetaceae</taxon>
        <taxon>Streptomyces</taxon>
    </lineage>
</organism>
<name>A0ABS3XM08_9ACTN</name>
<keyword evidence="2" id="KW-1185">Reference proteome</keyword>
<sequence>MTFAKGPSTNSGPLRGLHTVGWSRRLDCRGDTGEVPRLLRTLWMPETDDLCPRALPELAERLVPWNGVQATFCMRAATPAAVPFLVRLAQDRRTRGRDAGMDLLLRIADAVDEGPRGTCFGEWPGRWFDASAKALATTAVTTWIAALDEDREWNRRRDVLRLLATINRSSDDSLSGLLWAWTQDSGDAQLLSERLICLAYATADPSGEGSSPEAWAVLLKKWLTEPGPPSAAQTADATHTALRHLPGWIDADTVHVLAELVNPVLALRW</sequence>
<dbReference type="RefSeq" id="WP_209243547.1">
    <property type="nucleotide sequence ID" value="NZ_JADKMA010000289.1"/>
</dbReference>
<protein>
    <submittedName>
        <fullName evidence="1">Uncharacterized protein</fullName>
    </submittedName>
</protein>
<accession>A0ABS3XM08</accession>
<dbReference type="EMBL" id="JADKMA010000289">
    <property type="protein sequence ID" value="MBO8196345.1"/>
    <property type="molecule type" value="Genomic_DNA"/>
</dbReference>
<gene>
    <name evidence="1" type="ORF">ITI46_32595</name>
</gene>
<comment type="caution">
    <text evidence="1">The sequence shown here is derived from an EMBL/GenBank/DDBJ whole genome shotgun (WGS) entry which is preliminary data.</text>
</comment>
<evidence type="ECO:0000313" key="2">
    <source>
        <dbReference type="Proteomes" id="UP001519064"/>
    </source>
</evidence>
<proteinExistence type="predicted"/>
<evidence type="ECO:0000313" key="1">
    <source>
        <dbReference type="EMBL" id="MBO8196345.1"/>
    </source>
</evidence>